<dbReference type="RefSeq" id="XP_067918988.1">
    <property type="nucleotide sequence ID" value="XM_068069029.1"/>
</dbReference>
<dbReference type="Proteomes" id="UP000221165">
    <property type="component" value="Unassembled WGS sequence"/>
</dbReference>
<evidence type="ECO:0000256" key="1">
    <source>
        <dbReference type="SAM" id="MobiDB-lite"/>
    </source>
</evidence>
<gene>
    <name evidence="2" type="ORF">CSUI_008910</name>
</gene>
<sequence length="1008" mass="111257">MRVTTPSPVFLLHTTVCSFKFSPLDMQPMKAQVVFPDCSSLRWRGSQLPQALSMRREQPNPLIARPCRPCPEFACRLFVSRQRENKRSPCNRDCFRQLAVGGPALSVVGSVDTFPSQSWLGAAKDCARSVSCSPLQNPLGLRRLRQSCGTHAAPCPTSRFSLRVRTVTQSRDRPKDNPDAFERPSLGCSAYAEAPGSGIHCFATENYNQLSLLRDRRVSPSSLFLGEEEASSEQLSQALMASDVCTRRRIRLWLRAGIGSRGEAYSQRPATGLAAVRTRIRRSPCDENGNALQIPTDGTWQHAPEPRASGSKRYYRPSQKGACTSEDSAHSESCQALSCTDSLFRVNGPSLPDEECIFGGWNGTGQPDGESVRRMYNSRSPCSPGTTLLSRLALAEQEALRTPRSATVGIGGEVYGNLMSRLAIQESETARGNAALLAMDRRHLVPLREELSSELSKRRRILKGRTGSTRTAESCGVTVSRRMRVLDLDSVSPAILHHSFMFLLVKHLPAELCLKVISRIAVYRDTHTQLAYENLIRDLGTIFTKHNETTFVPHDLGPALVAYLSRIVQTISVAWSVDYVRRFGCFSKQFIVNQIEKSTKPRFFDFVRYERKGGIKPLPPIITHPHRLSSYVRMLDESSAKFYLYVHLKRHGQLPLQHQLQCGMVEAGSAPDSRLNVGPHPLRDSSFVSASCQSTYEDVSKLPRSFVAAEKELQCPTVSRSLSGTSRATRRVAPLDEARKKINLHGSTAERKKAIERPEAYDRILAAEHLGVGHEELVSRTLEGEEISSGDGVDYLESQLQVLMDEGACGHITKLDLRAMVLSEQGLCDVNGEELGSLPEQANSNISLEPGVEMTEGGSDSTLHSKSSCAAFLPSHSQCDYSQGSTQNPTLSLSADSLRMQATPAALGCTAVSRELQKTARSSGSFRAKREISSSHALVPSKTEPECEWGWKWQFQKAESDGHGASGHQEEGAQAAEKWWGSSWDRAKAGFRYKGECRLQEDGPHTGF</sequence>
<protein>
    <submittedName>
        <fullName evidence="2">Uncharacterized protein</fullName>
    </submittedName>
</protein>
<keyword evidence="3" id="KW-1185">Reference proteome</keyword>
<evidence type="ECO:0000313" key="3">
    <source>
        <dbReference type="Proteomes" id="UP000221165"/>
    </source>
</evidence>
<feature type="region of interest" description="Disordered" evidence="1">
    <location>
        <begin position="286"/>
        <end position="322"/>
    </location>
</feature>
<dbReference type="EMBL" id="MIGC01005139">
    <property type="protein sequence ID" value="PHJ17263.1"/>
    <property type="molecule type" value="Genomic_DNA"/>
</dbReference>
<feature type="compositionally biased region" description="Polar residues" evidence="1">
    <location>
        <begin position="290"/>
        <end position="299"/>
    </location>
</feature>
<dbReference type="GeneID" id="94432240"/>
<evidence type="ECO:0000313" key="2">
    <source>
        <dbReference type="EMBL" id="PHJ17263.1"/>
    </source>
</evidence>
<comment type="caution">
    <text evidence="2">The sequence shown here is derived from an EMBL/GenBank/DDBJ whole genome shotgun (WGS) entry which is preliminary data.</text>
</comment>
<proteinExistence type="predicted"/>
<accession>A0A2C6KLK4</accession>
<dbReference type="OrthoDB" id="448832at2759"/>
<dbReference type="AlphaFoldDB" id="A0A2C6KLK4"/>
<name>A0A2C6KLK4_9APIC</name>
<dbReference type="VEuPathDB" id="ToxoDB:CSUI_008910"/>
<reference evidence="2 3" key="1">
    <citation type="journal article" date="2017" name="Int. J. Parasitol.">
        <title>The genome of the protozoan parasite Cystoisospora suis and a reverse vaccinology approach to identify vaccine candidates.</title>
        <authorList>
            <person name="Palmieri N."/>
            <person name="Shrestha A."/>
            <person name="Ruttkowski B."/>
            <person name="Beck T."/>
            <person name="Vogl C."/>
            <person name="Tomley F."/>
            <person name="Blake D.P."/>
            <person name="Joachim A."/>
        </authorList>
    </citation>
    <scope>NUCLEOTIDE SEQUENCE [LARGE SCALE GENOMIC DNA]</scope>
    <source>
        <strain evidence="2 3">Wien I</strain>
    </source>
</reference>
<organism evidence="2 3">
    <name type="scientific">Cystoisospora suis</name>
    <dbReference type="NCBI Taxonomy" id="483139"/>
    <lineage>
        <taxon>Eukaryota</taxon>
        <taxon>Sar</taxon>
        <taxon>Alveolata</taxon>
        <taxon>Apicomplexa</taxon>
        <taxon>Conoidasida</taxon>
        <taxon>Coccidia</taxon>
        <taxon>Eucoccidiorida</taxon>
        <taxon>Eimeriorina</taxon>
        <taxon>Sarcocystidae</taxon>
        <taxon>Cystoisospora</taxon>
    </lineage>
</organism>